<protein>
    <submittedName>
        <fullName evidence="1">Uncharacterized protein</fullName>
    </submittedName>
</protein>
<comment type="caution">
    <text evidence="1">The sequence shown here is derived from an EMBL/GenBank/DDBJ whole genome shotgun (WGS) entry which is preliminary data.</text>
</comment>
<name>A0A2B7XLH0_POLH7</name>
<dbReference type="AlphaFoldDB" id="A0A2B7XLH0"/>
<keyword evidence="2" id="KW-1185">Reference proteome</keyword>
<evidence type="ECO:0000313" key="1">
    <source>
        <dbReference type="EMBL" id="PGH09643.1"/>
    </source>
</evidence>
<evidence type="ECO:0000313" key="2">
    <source>
        <dbReference type="Proteomes" id="UP000224634"/>
    </source>
</evidence>
<accession>A0A2B7XLH0</accession>
<sequence>MKCCLSQPQRRILLLRLELPVLPQFSDPEIAGLGQLAHSVPDVTAFVTGPLTNASTINTCYYDPGLLIDDDNTIRRQSPVQDQLGILVLDDNPPGMTFIGRAPSIYGIWNKVILQANIRLPIRLPILCGDSSDEGSLV</sequence>
<gene>
    <name evidence="1" type="ORF">AJ80_07672</name>
</gene>
<proteinExistence type="predicted"/>
<dbReference type="Proteomes" id="UP000224634">
    <property type="component" value="Unassembled WGS sequence"/>
</dbReference>
<organism evidence="1 2">
    <name type="scientific">Polytolypa hystricis (strain UAMH7299)</name>
    <dbReference type="NCBI Taxonomy" id="1447883"/>
    <lineage>
        <taxon>Eukaryota</taxon>
        <taxon>Fungi</taxon>
        <taxon>Dikarya</taxon>
        <taxon>Ascomycota</taxon>
        <taxon>Pezizomycotina</taxon>
        <taxon>Eurotiomycetes</taxon>
        <taxon>Eurotiomycetidae</taxon>
        <taxon>Onygenales</taxon>
        <taxon>Onygenales incertae sedis</taxon>
        <taxon>Polytolypa</taxon>
    </lineage>
</organism>
<dbReference type="EMBL" id="PDNA01000152">
    <property type="protein sequence ID" value="PGH09643.1"/>
    <property type="molecule type" value="Genomic_DNA"/>
</dbReference>
<reference evidence="1 2" key="1">
    <citation type="submission" date="2017-10" db="EMBL/GenBank/DDBJ databases">
        <title>Comparative genomics in systemic dimorphic fungi from Ajellomycetaceae.</title>
        <authorList>
            <person name="Munoz J.F."/>
            <person name="Mcewen J.G."/>
            <person name="Clay O.K."/>
            <person name="Cuomo C.A."/>
        </authorList>
    </citation>
    <scope>NUCLEOTIDE SEQUENCE [LARGE SCALE GENOMIC DNA]</scope>
    <source>
        <strain evidence="1 2">UAMH7299</strain>
    </source>
</reference>